<dbReference type="Pfam" id="PF24905">
    <property type="entry name" value="TTC3_9th"/>
    <property type="match status" value="1"/>
</dbReference>
<evidence type="ECO:0000313" key="4">
    <source>
        <dbReference type="EMBL" id="KAK1138204.1"/>
    </source>
</evidence>
<comment type="caution">
    <text evidence="4">The sequence shown here is derived from an EMBL/GenBank/DDBJ whole genome shotgun (WGS) entry which is preliminary data.</text>
</comment>
<evidence type="ECO:0000259" key="3">
    <source>
        <dbReference type="Pfam" id="PF24905"/>
    </source>
</evidence>
<organism evidence="4 5">
    <name type="scientific">Acipenser oxyrinchus oxyrinchus</name>
    <dbReference type="NCBI Taxonomy" id="40147"/>
    <lineage>
        <taxon>Eukaryota</taxon>
        <taxon>Metazoa</taxon>
        <taxon>Chordata</taxon>
        <taxon>Craniata</taxon>
        <taxon>Vertebrata</taxon>
        <taxon>Euteleostomi</taxon>
        <taxon>Actinopterygii</taxon>
        <taxon>Chondrostei</taxon>
        <taxon>Acipenseriformes</taxon>
        <taxon>Acipenseridae</taxon>
        <taxon>Acipenser</taxon>
    </lineage>
</organism>
<feature type="region of interest" description="Disordered" evidence="2">
    <location>
        <begin position="100"/>
        <end position="146"/>
    </location>
</feature>
<feature type="domain" description="TTC3/DZIP3/RBM44-like helical" evidence="3">
    <location>
        <begin position="512"/>
        <end position="567"/>
    </location>
</feature>
<evidence type="ECO:0000256" key="1">
    <source>
        <dbReference type="SAM" id="Coils"/>
    </source>
</evidence>
<evidence type="ECO:0000256" key="2">
    <source>
        <dbReference type="SAM" id="MobiDB-lite"/>
    </source>
</evidence>
<dbReference type="PANTHER" id="PTHR15727:SF3">
    <property type="entry name" value="RING FINGER PROTEIN 214"/>
    <property type="match status" value="1"/>
</dbReference>
<sequence>MASGEWESAPPSDEEPASTLDSQLDRELTQMAISENACSVAGELPDTPCPVPFHHQAEKEASTVWDSAGVFTGHIQALTGWELGTAGELYSFLEEELREPGYTPWSSDDPRSPSVEEPATTVPPACQGEPLQCRGDGEGDGVTQTEEREVQTDFQTAETGVNTDQVIGKYMEEVMSESQVLRERYQEVLDKQTQAEKQQQLKTRVLQEQREERLRVYQRTLEQVQELIGKRDENRRKFEKENKECSQKEQEMKNEIDRLEEELKRGCIELGSVQVRGCIELGSVQVRGCIELGSVQVRGCIELGSVQVREVHRAGQCAGEGVHRAGQCAGEGVHRAGQCAGEGVHRAGQCAGEGCIELGSVQVRGCIELGSVQVRGCIELGSVQNQYNGHIQLVRNGAKLKSLPSIPVPSLPAVPMALPPPPVFRPPVSMAMPGGMPHYYMPPPALRQSAPPVSMVMPFTAPQHPPPAAAMPTQSIPTATVTSQTPAQPSGIPSPLPSNPQPASSKPAGKLEVLLEKLQSRFPQCTRPQLTSVLQQIKTSRGTMAGLSVEELTQQVAQTLAERQRQRQSLGPIGPPSTGAGPFPTSVPQAYHPAPRMPSVPARQPTAPQPVNRKLCLMCQNVVEPGNLHPMSCSHTVHKEVQFNTNPTPYTLPLTRTLHPNP</sequence>
<dbReference type="GO" id="GO:0004842">
    <property type="term" value="F:ubiquitin-protein transferase activity"/>
    <property type="evidence" value="ECO:0007669"/>
    <property type="project" value="TreeGrafter"/>
</dbReference>
<feature type="compositionally biased region" description="Polar residues" evidence="2">
    <location>
        <begin position="475"/>
        <end position="488"/>
    </location>
</feature>
<feature type="region of interest" description="Disordered" evidence="2">
    <location>
        <begin position="564"/>
        <end position="587"/>
    </location>
</feature>
<gene>
    <name evidence="4" type="primary">RNF214</name>
    <name evidence="4" type="ORF">AOXY_G37943</name>
</gene>
<name>A0AAD8FMU3_ACIOX</name>
<proteinExistence type="predicted"/>
<dbReference type="EMBL" id="JAGXEW010000628">
    <property type="protein sequence ID" value="KAK1138204.1"/>
    <property type="molecule type" value="Genomic_DNA"/>
</dbReference>
<dbReference type="InterPro" id="IPR056870">
    <property type="entry name" value="TTC3/DZIP3/RBM44-like_helical"/>
</dbReference>
<feature type="region of interest" description="Disordered" evidence="2">
    <location>
        <begin position="1"/>
        <end position="21"/>
    </location>
</feature>
<keyword evidence="1" id="KW-0175">Coiled coil</keyword>
<keyword evidence="5" id="KW-1185">Reference proteome</keyword>
<dbReference type="PANTHER" id="PTHR15727">
    <property type="entry name" value="RING FINGER PROTEIN 214"/>
    <property type="match status" value="1"/>
</dbReference>
<evidence type="ECO:0000313" key="5">
    <source>
        <dbReference type="Proteomes" id="UP001230051"/>
    </source>
</evidence>
<dbReference type="AlphaFoldDB" id="A0AAD8FMU3"/>
<feature type="region of interest" description="Disordered" evidence="2">
    <location>
        <begin position="464"/>
        <end position="507"/>
    </location>
</feature>
<dbReference type="Proteomes" id="UP001230051">
    <property type="component" value="Unassembled WGS sequence"/>
</dbReference>
<reference evidence="4" key="1">
    <citation type="submission" date="2022-02" db="EMBL/GenBank/DDBJ databases">
        <title>Atlantic sturgeon de novo genome assembly.</title>
        <authorList>
            <person name="Stock M."/>
            <person name="Klopp C."/>
            <person name="Guiguen Y."/>
            <person name="Cabau C."/>
            <person name="Parinello H."/>
            <person name="Santidrian Yebra-Pimentel E."/>
            <person name="Kuhl H."/>
            <person name="Dirks R.P."/>
            <person name="Guessner J."/>
            <person name="Wuertz S."/>
            <person name="Du K."/>
            <person name="Schartl M."/>
        </authorList>
    </citation>
    <scope>NUCLEOTIDE SEQUENCE</scope>
    <source>
        <strain evidence="4">STURGEONOMICS-FGT-2020</strain>
        <tissue evidence="4">Whole blood</tissue>
    </source>
</reference>
<accession>A0AAD8FMU3</accession>
<protein>
    <submittedName>
        <fullName evidence="4">RING finger protein 214</fullName>
    </submittedName>
</protein>
<feature type="coiled-coil region" evidence="1">
    <location>
        <begin position="171"/>
        <end position="269"/>
    </location>
</feature>